<feature type="non-terminal residue" evidence="1">
    <location>
        <position position="152"/>
    </location>
</feature>
<dbReference type="AlphaFoldDB" id="X1BE18"/>
<evidence type="ECO:0000313" key="1">
    <source>
        <dbReference type="EMBL" id="GAG94184.1"/>
    </source>
</evidence>
<organism evidence="1">
    <name type="scientific">marine sediment metagenome</name>
    <dbReference type="NCBI Taxonomy" id="412755"/>
    <lineage>
        <taxon>unclassified sequences</taxon>
        <taxon>metagenomes</taxon>
        <taxon>ecological metagenomes</taxon>
    </lineage>
</organism>
<reference evidence="1" key="1">
    <citation type="journal article" date="2014" name="Front. Microbiol.">
        <title>High frequency of phylogenetically diverse reductive dehalogenase-homologous genes in deep subseafloor sedimentary metagenomes.</title>
        <authorList>
            <person name="Kawai M."/>
            <person name="Futagami T."/>
            <person name="Toyoda A."/>
            <person name="Takaki Y."/>
            <person name="Nishi S."/>
            <person name="Hori S."/>
            <person name="Arai W."/>
            <person name="Tsubouchi T."/>
            <person name="Morono Y."/>
            <person name="Uchiyama I."/>
            <person name="Ito T."/>
            <person name="Fujiyama A."/>
            <person name="Inagaki F."/>
            <person name="Takami H."/>
        </authorList>
    </citation>
    <scope>NUCLEOTIDE SEQUENCE</scope>
    <source>
        <strain evidence="1">Expedition CK06-06</strain>
    </source>
</reference>
<name>X1BE18_9ZZZZ</name>
<sequence>MTKTYRVGLRLEASVPEQPELEPFLKASVEFIVYCPKCGPRRNYLKKDGFDAKHSAHPQLFYCKRHHMNFYAHTSWLFGQLSEIVFKRIVFDLFERRLDQKAVATIHQISPSLISQIQHYFAQALDWKLAQLAQKRQALQQVTKLPVPLEDA</sequence>
<dbReference type="EMBL" id="BART01027529">
    <property type="protein sequence ID" value="GAG94184.1"/>
    <property type="molecule type" value="Genomic_DNA"/>
</dbReference>
<comment type="caution">
    <text evidence="1">The sequence shown here is derived from an EMBL/GenBank/DDBJ whole genome shotgun (WGS) entry which is preliminary data.</text>
</comment>
<gene>
    <name evidence="1" type="ORF">S01H4_48791</name>
</gene>
<protein>
    <submittedName>
        <fullName evidence="1">Uncharacterized protein</fullName>
    </submittedName>
</protein>
<proteinExistence type="predicted"/>
<accession>X1BE18</accession>